<keyword evidence="1 4" id="KW-0689">Ribosomal protein</keyword>
<evidence type="ECO:0000313" key="4">
    <source>
        <dbReference type="EMBL" id="QNA48149.1"/>
    </source>
</evidence>
<dbReference type="GO" id="GO:0003735">
    <property type="term" value="F:structural constituent of ribosome"/>
    <property type="evidence" value="ECO:0007669"/>
    <property type="project" value="InterPro"/>
</dbReference>
<evidence type="ECO:0000256" key="2">
    <source>
        <dbReference type="ARBA" id="ARBA00023274"/>
    </source>
</evidence>
<protein>
    <recommendedName>
        <fullName evidence="3">30S ribosomal protein S16, chloroplastic</fullName>
    </recommendedName>
</protein>
<dbReference type="GO" id="GO:0005840">
    <property type="term" value="C:ribosome"/>
    <property type="evidence" value="ECO:0007669"/>
    <property type="project" value="UniProtKB-KW"/>
</dbReference>
<dbReference type="InterPro" id="IPR020592">
    <property type="entry name" value="Ribosomal_bS16_CS"/>
</dbReference>
<gene>
    <name evidence="4" type="primary">rps16</name>
</gene>
<dbReference type="AlphaFoldDB" id="A0A7G5XQU4"/>
<dbReference type="GeneID" id="58911520"/>
<keyword evidence="2" id="KW-0687">Ribonucleoprotein</keyword>
<keyword evidence="4" id="KW-0934">Plastid</keyword>
<evidence type="ECO:0000256" key="3">
    <source>
        <dbReference type="ARBA" id="ARBA00035371"/>
    </source>
</evidence>
<dbReference type="EMBL" id="MT726019">
    <property type="protein sequence ID" value="QNA48149.1"/>
    <property type="molecule type" value="Genomic_DNA"/>
</dbReference>
<evidence type="ECO:0000256" key="1">
    <source>
        <dbReference type="ARBA" id="ARBA00022980"/>
    </source>
</evidence>
<sequence length="42" mass="5241">MIKLRLKRCGRNQHEPFIESLQFMFDPERGGEIFRKWVFMIR</sequence>
<reference evidence="4" key="1">
    <citation type="submission" date="2020-07" db="EMBL/GenBank/DDBJ databases">
        <authorList>
            <person name="Ma X."/>
        </authorList>
    </citation>
    <scope>NUCLEOTIDE SEQUENCE</scope>
</reference>
<dbReference type="PROSITE" id="PS00732">
    <property type="entry name" value="RIBOSOMAL_S16"/>
    <property type="match status" value="1"/>
</dbReference>
<organism evidence="4">
    <name type="scientific">Garcinia oblongifolia</name>
    <dbReference type="NCBI Taxonomy" id="1009475"/>
    <lineage>
        <taxon>Eukaryota</taxon>
        <taxon>Viridiplantae</taxon>
        <taxon>Streptophyta</taxon>
        <taxon>Embryophyta</taxon>
        <taxon>Tracheophyta</taxon>
        <taxon>Spermatophyta</taxon>
        <taxon>Magnoliopsida</taxon>
        <taxon>eudicotyledons</taxon>
        <taxon>Gunneridae</taxon>
        <taxon>Pentapetalae</taxon>
        <taxon>rosids</taxon>
        <taxon>fabids</taxon>
        <taxon>Malpighiales</taxon>
        <taxon>Clusiaceae</taxon>
        <taxon>Garcinieae</taxon>
        <taxon>Garcinia</taxon>
    </lineage>
</organism>
<dbReference type="GO" id="GO:0006412">
    <property type="term" value="P:translation"/>
    <property type="evidence" value="ECO:0007669"/>
    <property type="project" value="InterPro"/>
</dbReference>
<geneLocation type="chloroplast" evidence="4"/>
<dbReference type="GO" id="GO:1990904">
    <property type="term" value="C:ribonucleoprotein complex"/>
    <property type="evidence" value="ECO:0007669"/>
    <property type="project" value="UniProtKB-KW"/>
</dbReference>
<proteinExistence type="predicted"/>
<name>A0A7G5XQU4_9ROSI</name>
<keyword evidence="4" id="KW-0150">Chloroplast</keyword>
<accession>A0A7G5XQU4</accession>
<dbReference type="RefSeq" id="YP_009922292.1">
    <property type="nucleotide sequence ID" value="NC_050384.1"/>
</dbReference>